<keyword evidence="3 5" id="KW-1133">Transmembrane helix</keyword>
<feature type="transmembrane region" description="Helical" evidence="5">
    <location>
        <begin position="7"/>
        <end position="25"/>
    </location>
</feature>
<keyword evidence="4 5" id="KW-0472">Membrane</keyword>
<dbReference type="Pfam" id="PF06305">
    <property type="entry name" value="LapA_dom"/>
    <property type="match status" value="1"/>
</dbReference>
<dbReference type="KEGG" id="pkc:PKB_3899"/>
<evidence type="ECO:0000256" key="1">
    <source>
        <dbReference type="ARBA" id="ARBA00022475"/>
    </source>
</evidence>
<evidence type="ECO:0000256" key="5">
    <source>
        <dbReference type="SAM" id="Phobius"/>
    </source>
</evidence>
<dbReference type="RefSeq" id="WP_043253578.1">
    <property type="nucleotide sequence ID" value="NZ_HG322950.1"/>
</dbReference>
<protein>
    <recommendedName>
        <fullName evidence="6">Lipopolysaccharide assembly protein A domain-containing protein</fullName>
    </recommendedName>
</protein>
<keyword evidence="8" id="KW-1185">Reference proteome</keyword>
<evidence type="ECO:0000259" key="6">
    <source>
        <dbReference type="Pfam" id="PF06305"/>
    </source>
</evidence>
<reference evidence="7 8" key="2">
    <citation type="submission" date="2014-05" db="EMBL/GenBank/DDBJ databases">
        <title>Genome sequence of the 3-chlorobenzoate degrading bacterium Pseudomonas knackmussii B13 shows multiple evidence for horizontal gene transfer.</title>
        <authorList>
            <person name="Miyazaki R."/>
            <person name="Bertelli C."/>
            <person name="Falquet L."/>
            <person name="Robinson-Rechavi M."/>
            <person name="Gharib W."/>
            <person name="Roy S."/>
            <person name="Van der Meer J.R."/>
        </authorList>
    </citation>
    <scope>NUCLEOTIDE SEQUENCE [LARGE SCALE GENOMIC DNA]</scope>
    <source>
        <strain evidence="7 8">B13</strain>
    </source>
</reference>
<evidence type="ECO:0000313" key="7">
    <source>
        <dbReference type="EMBL" id="CDF85228.1"/>
    </source>
</evidence>
<accession>A0A024HLC1</accession>
<dbReference type="InterPro" id="IPR010445">
    <property type="entry name" value="LapA_dom"/>
</dbReference>
<dbReference type="PANTHER" id="PTHR41335">
    <property type="entry name" value="MEMBRANE PROTEIN-RELATED"/>
    <property type="match status" value="1"/>
</dbReference>
<dbReference type="EMBL" id="HG322950">
    <property type="protein sequence ID" value="CDF85228.1"/>
    <property type="molecule type" value="Genomic_DNA"/>
</dbReference>
<evidence type="ECO:0000256" key="3">
    <source>
        <dbReference type="ARBA" id="ARBA00022989"/>
    </source>
</evidence>
<organism evidence="7 8">
    <name type="scientific">Pseudomonas knackmussii (strain DSM 6978 / CCUG 54928 / LMG 23759 / B13)</name>
    <dbReference type="NCBI Taxonomy" id="1301098"/>
    <lineage>
        <taxon>Bacteria</taxon>
        <taxon>Pseudomonadati</taxon>
        <taxon>Pseudomonadota</taxon>
        <taxon>Gammaproteobacteria</taxon>
        <taxon>Pseudomonadales</taxon>
        <taxon>Pseudomonadaceae</taxon>
        <taxon>Pseudomonas</taxon>
    </lineage>
</organism>
<dbReference type="GO" id="GO:0005886">
    <property type="term" value="C:plasma membrane"/>
    <property type="evidence" value="ECO:0007669"/>
    <property type="project" value="InterPro"/>
</dbReference>
<evidence type="ECO:0000313" key="8">
    <source>
        <dbReference type="Proteomes" id="UP000025241"/>
    </source>
</evidence>
<dbReference type="OrthoDB" id="6898049at2"/>
<evidence type="ECO:0000256" key="4">
    <source>
        <dbReference type="ARBA" id="ARBA00023136"/>
    </source>
</evidence>
<dbReference type="PATRIC" id="fig|1301098.3.peg.3903"/>
<feature type="transmembrane region" description="Helical" evidence="5">
    <location>
        <begin position="45"/>
        <end position="65"/>
    </location>
</feature>
<keyword evidence="2 5" id="KW-0812">Transmembrane</keyword>
<proteinExistence type="predicted"/>
<dbReference type="HOGENOM" id="CLU_160072_4_0_6"/>
<evidence type="ECO:0000256" key="2">
    <source>
        <dbReference type="ARBA" id="ARBA00022692"/>
    </source>
</evidence>
<dbReference type="AlphaFoldDB" id="A0A024HLC1"/>
<sequence>MLRVKRFMVFLAAILLFAIVIVFALENLQPIRLTFLGWQTPEWPLVLVVSLAFVIGGAIGLLLSIPFRARTRMHLSGLRSEVTRFRKENEALREQSPKTP</sequence>
<dbReference type="STRING" id="1301098.PKB_3899"/>
<dbReference type="PANTHER" id="PTHR41335:SF1">
    <property type="entry name" value="MEMBRANE PROTEIN"/>
    <property type="match status" value="1"/>
</dbReference>
<gene>
    <name evidence="7" type="ORF">PKB_3899</name>
</gene>
<reference evidence="7 8" key="1">
    <citation type="submission" date="2013-03" db="EMBL/GenBank/DDBJ databases">
        <authorList>
            <person name="Linke B."/>
        </authorList>
    </citation>
    <scope>NUCLEOTIDE SEQUENCE [LARGE SCALE GENOMIC DNA]</scope>
    <source>
        <strain evidence="7 8">B13</strain>
    </source>
</reference>
<keyword evidence="1" id="KW-1003">Cell membrane</keyword>
<name>A0A024HLC1_PSEKB</name>
<feature type="domain" description="Lipopolysaccharide assembly protein A" evidence="6">
    <location>
        <begin position="27"/>
        <end position="89"/>
    </location>
</feature>
<dbReference type="Proteomes" id="UP000025241">
    <property type="component" value="Chromosome I"/>
</dbReference>